<comment type="caution">
    <text evidence="2">The sequence shown here is derived from an EMBL/GenBank/DDBJ whole genome shotgun (WGS) entry which is preliminary data.</text>
</comment>
<evidence type="ECO:0000313" key="2">
    <source>
        <dbReference type="EMBL" id="RAV19106.1"/>
    </source>
</evidence>
<dbReference type="InterPro" id="IPR008868">
    <property type="entry name" value="TniB"/>
</dbReference>
<dbReference type="AlphaFoldDB" id="A0A329MIB9"/>
<dbReference type="Gene3D" id="3.40.50.300">
    <property type="entry name" value="P-loop containing nucleotide triphosphate hydrolases"/>
    <property type="match status" value="1"/>
</dbReference>
<dbReference type="InterPro" id="IPR027417">
    <property type="entry name" value="P-loop_NTPase"/>
</dbReference>
<dbReference type="OrthoDB" id="2569256at2"/>
<dbReference type="SMART" id="SM00382">
    <property type="entry name" value="AAA"/>
    <property type="match status" value="1"/>
</dbReference>
<evidence type="ECO:0000259" key="1">
    <source>
        <dbReference type="SMART" id="SM00382"/>
    </source>
</evidence>
<gene>
    <name evidence="2" type="ORF">DQG23_21430</name>
</gene>
<feature type="domain" description="AAA+ ATPase" evidence="1">
    <location>
        <begin position="45"/>
        <end position="205"/>
    </location>
</feature>
<organism evidence="2 3">
    <name type="scientific">Paenibacillus contaminans</name>
    <dbReference type="NCBI Taxonomy" id="450362"/>
    <lineage>
        <taxon>Bacteria</taxon>
        <taxon>Bacillati</taxon>
        <taxon>Bacillota</taxon>
        <taxon>Bacilli</taxon>
        <taxon>Bacillales</taxon>
        <taxon>Paenibacillaceae</taxon>
        <taxon>Paenibacillus</taxon>
    </lineage>
</organism>
<dbReference type="InterPro" id="IPR003593">
    <property type="entry name" value="AAA+_ATPase"/>
</dbReference>
<dbReference type="Pfam" id="PF05621">
    <property type="entry name" value="TniB"/>
    <property type="match status" value="1"/>
</dbReference>
<sequence length="310" mass="35449">MTNQLDFAYRVANLNITHPKITQIWSVLDSIRTQNKYKSGASKSGNRHISVIGPSGVGKSQMGLRYTEKNPGHTELSEDGREEVDIKPVVYLELPDPFTVRELYQNITYALGFPEIPKKITIGDAQRQAFHLLKKQKVEVLILDELDYILTSNVPQKAAMNAIKKIANKANITLVLMGTPEVEPLIKINFQNFRRYPKLYMHQFKECNEEWCNLLHDIEEQLSPPYKIGFGDKETGIPELLHGMSKGLLGILTPVIQEYYSLLGVFKKGFEDISKLKFTDQSFEYLLQAYKNINGDLTDEEMETMLQRGF</sequence>
<keyword evidence="3" id="KW-1185">Reference proteome</keyword>
<dbReference type="RefSeq" id="WP_113032925.1">
    <property type="nucleotide sequence ID" value="NZ_QMFB01000013.1"/>
</dbReference>
<proteinExistence type="predicted"/>
<dbReference type="EMBL" id="QMFB01000013">
    <property type="protein sequence ID" value="RAV19106.1"/>
    <property type="molecule type" value="Genomic_DNA"/>
</dbReference>
<accession>A0A329MIB9</accession>
<dbReference type="Proteomes" id="UP000250369">
    <property type="component" value="Unassembled WGS sequence"/>
</dbReference>
<dbReference type="SUPFAM" id="SSF52540">
    <property type="entry name" value="P-loop containing nucleoside triphosphate hydrolases"/>
    <property type="match status" value="1"/>
</dbReference>
<protein>
    <recommendedName>
        <fullName evidence="1">AAA+ ATPase domain-containing protein</fullName>
    </recommendedName>
</protein>
<evidence type="ECO:0000313" key="3">
    <source>
        <dbReference type="Proteomes" id="UP000250369"/>
    </source>
</evidence>
<name>A0A329MIB9_9BACL</name>
<reference evidence="2 3" key="1">
    <citation type="journal article" date="2009" name="Int. J. Syst. Evol. Microbiol.">
        <title>Paenibacillus contaminans sp. nov., isolated from a contaminated laboratory plate.</title>
        <authorList>
            <person name="Chou J.H."/>
            <person name="Lee J.H."/>
            <person name="Lin M.C."/>
            <person name="Chang P.S."/>
            <person name="Arun A.B."/>
            <person name="Young C.C."/>
            <person name="Chen W.M."/>
        </authorList>
    </citation>
    <scope>NUCLEOTIDE SEQUENCE [LARGE SCALE GENOMIC DNA]</scope>
    <source>
        <strain evidence="2 3">CKOBP-6</strain>
    </source>
</reference>